<keyword evidence="3" id="KW-1185">Reference proteome</keyword>
<dbReference type="GO" id="GO:0043190">
    <property type="term" value="C:ATP-binding cassette (ABC) transporter complex"/>
    <property type="evidence" value="ECO:0007669"/>
    <property type="project" value="InterPro"/>
</dbReference>
<dbReference type="InterPro" id="IPR030678">
    <property type="entry name" value="Peptide/Ni-bd"/>
</dbReference>
<dbReference type="InterPro" id="IPR000914">
    <property type="entry name" value="SBP_5_dom"/>
</dbReference>
<dbReference type="GO" id="GO:0042597">
    <property type="term" value="C:periplasmic space"/>
    <property type="evidence" value="ECO:0007669"/>
    <property type="project" value="UniProtKB-ARBA"/>
</dbReference>
<gene>
    <name evidence="2" type="ORF">GA0070618_5307</name>
</gene>
<accession>A0A1C4ZIT4</accession>
<dbReference type="EMBL" id="LT607413">
    <property type="protein sequence ID" value="SCF32799.1"/>
    <property type="molecule type" value="Genomic_DNA"/>
</dbReference>
<dbReference type="PIRSF" id="PIRSF002741">
    <property type="entry name" value="MppA"/>
    <property type="match status" value="1"/>
</dbReference>
<dbReference type="Gene3D" id="3.90.76.10">
    <property type="entry name" value="Dipeptide-binding Protein, Domain 1"/>
    <property type="match status" value="1"/>
</dbReference>
<sequence>MNRRSDRVAGAADRRALLKGVMSGAVLLGVPGWAGCGTQEPTAAQGGVPRRGGNLRVVTSGASTTDDVLDPHLAGSWGGGAVAKNIFDKLVAYDNDLTLRPRLAERLEPNADGTVWRIVLRKGVVWHDGKPLTADDVLWSVKRIIDPANKLPAAADLAMVDLAGSRRVDDLTVELRMKHPMADLGALLAGWYVYVIQNGTTSFDKAHPPVGTGPFRFDSWTPGERTRLVRNERYWEPAKPYVDSVEILLASDADARLNVFLSGRADIVHQLSHVQAKAQQGNRQLGIRQSPVGTMHAFNMLIDREPFDDPRVREALKLTVDRQAIVDAVLFGYGEVGNDLYGKGAPNYADAIPQRPHDPQRARALLREAGRENLKVTLHTADVTPGYVQAALLYAEQAKQAGITIEVVKSERSSYWTDVYLKQPFTQTSWGSYALEWFYGQAVVSDALSNETAWKRPAWDAKFAVARGTIDPALRRERYRELQQELWADGGYIIHSYARWLDGVSPRVRGFTEATVASDDWCNYADVWL</sequence>
<dbReference type="PANTHER" id="PTHR30290:SF83">
    <property type="entry name" value="ABC TRANSPORTER SUBSTRATE-BINDING PROTEIN"/>
    <property type="match status" value="1"/>
</dbReference>
<dbReference type="CDD" id="cd08503">
    <property type="entry name" value="PBP2_NikA_DppA_OppA_like_17"/>
    <property type="match status" value="1"/>
</dbReference>
<dbReference type="SUPFAM" id="SSF53850">
    <property type="entry name" value="Periplasmic binding protein-like II"/>
    <property type="match status" value="1"/>
</dbReference>
<dbReference type="PANTHER" id="PTHR30290">
    <property type="entry name" value="PERIPLASMIC BINDING COMPONENT OF ABC TRANSPORTER"/>
    <property type="match status" value="1"/>
</dbReference>
<dbReference type="AlphaFoldDB" id="A0A1C4ZIT4"/>
<protein>
    <submittedName>
        <fullName evidence="2">Peptide/nickel transport system substrate-binding protein</fullName>
    </submittedName>
</protein>
<dbReference type="GO" id="GO:1904680">
    <property type="term" value="F:peptide transmembrane transporter activity"/>
    <property type="evidence" value="ECO:0007669"/>
    <property type="project" value="TreeGrafter"/>
</dbReference>
<evidence type="ECO:0000259" key="1">
    <source>
        <dbReference type="Pfam" id="PF00496"/>
    </source>
</evidence>
<dbReference type="FunCoup" id="A0A1C4ZIT4">
    <property type="interactions" value="37"/>
</dbReference>
<dbReference type="InParanoid" id="A0A1C4ZIT4"/>
<dbReference type="GO" id="GO:0015833">
    <property type="term" value="P:peptide transport"/>
    <property type="evidence" value="ECO:0007669"/>
    <property type="project" value="TreeGrafter"/>
</dbReference>
<name>A0A1C4ZIT4_MICEC</name>
<feature type="domain" description="Solute-binding protein family 5" evidence="1">
    <location>
        <begin position="99"/>
        <end position="440"/>
    </location>
</feature>
<dbReference type="OrthoDB" id="9046151at2"/>
<dbReference type="Proteomes" id="UP000198253">
    <property type="component" value="Chromosome I"/>
</dbReference>
<dbReference type="RefSeq" id="WP_143740403.1">
    <property type="nucleotide sequence ID" value="NZ_LT607413.1"/>
</dbReference>
<proteinExistence type="predicted"/>
<evidence type="ECO:0000313" key="3">
    <source>
        <dbReference type="Proteomes" id="UP000198253"/>
    </source>
</evidence>
<dbReference type="Gene3D" id="3.10.105.10">
    <property type="entry name" value="Dipeptide-binding Protein, Domain 3"/>
    <property type="match status" value="1"/>
</dbReference>
<dbReference type="InterPro" id="IPR039424">
    <property type="entry name" value="SBP_5"/>
</dbReference>
<dbReference type="Pfam" id="PF00496">
    <property type="entry name" value="SBP_bac_5"/>
    <property type="match status" value="1"/>
</dbReference>
<organism evidence="2 3">
    <name type="scientific">Micromonospora echinospora</name>
    <name type="common">Micromonospora purpurea</name>
    <dbReference type="NCBI Taxonomy" id="1877"/>
    <lineage>
        <taxon>Bacteria</taxon>
        <taxon>Bacillati</taxon>
        <taxon>Actinomycetota</taxon>
        <taxon>Actinomycetes</taxon>
        <taxon>Micromonosporales</taxon>
        <taxon>Micromonosporaceae</taxon>
        <taxon>Micromonospora</taxon>
    </lineage>
</organism>
<dbReference type="Gene3D" id="3.40.190.10">
    <property type="entry name" value="Periplasmic binding protein-like II"/>
    <property type="match status" value="1"/>
</dbReference>
<reference evidence="3" key="1">
    <citation type="submission" date="2016-06" db="EMBL/GenBank/DDBJ databases">
        <authorList>
            <person name="Varghese N."/>
            <person name="Submissions Spin"/>
        </authorList>
    </citation>
    <scope>NUCLEOTIDE SEQUENCE [LARGE SCALE GENOMIC DNA]</scope>
    <source>
        <strain evidence="3">DSM 43816</strain>
    </source>
</reference>
<evidence type="ECO:0000313" key="2">
    <source>
        <dbReference type="EMBL" id="SCF32799.1"/>
    </source>
</evidence>